<dbReference type="KEGG" id="pcor:KS4_15590"/>
<keyword evidence="1" id="KW-0812">Transmembrane</keyword>
<keyword evidence="3" id="KW-1185">Reference proteome</keyword>
<evidence type="ECO:0000313" key="3">
    <source>
        <dbReference type="Proteomes" id="UP000317369"/>
    </source>
</evidence>
<gene>
    <name evidence="2" type="ORF">KS4_15590</name>
</gene>
<keyword evidence="1" id="KW-1133">Transmembrane helix</keyword>
<evidence type="ECO:0000256" key="1">
    <source>
        <dbReference type="SAM" id="Phobius"/>
    </source>
</evidence>
<dbReference type="Proteomes" id="UP000317369">
    <property type="component" value="Chromosome"/>
</dbReference>
<name>A0A517YTG0_9BACT</name>
<accession>A0A517YTG0</accession>
<organism evidence="2 3">
    <name type="scientific">Poriferisphaera corsica</name>
    <dbReference type="NCBI Taxonomy" id="2528020"/>
    <lineage>
        <taxon>Bacteria</taxon>
        <taxon>Pseudomonadati</taxon>
        <taxon>Planctomycetota</taxon>
        <taxon>Phycisphaerae</taxon>
        <taxon>Phycisphaerales</taxon>
        <taxon>Phycisphaeraceae</taxon>
        <taxon>Poriferisphaera</taxon>
    </lineage>
</organism>
<proteinExistence type="predicted"/>
<protein>
    <submittedName>
        <fullName evidence="2">Uncharacterized protein</fullName>
    </submittedName>
</protein>
<keyword evidence="1" id="KW-0472">Membrane</keyword>
<dbReference type="EMBL" id="CP036425">
    <property type="protein sequence ID" value="QDU33509.1"/>
    <property type="molecule type" value="Genomic_DNA"/>
</dbReference>
<feature type="transmembrane region" description="Helical" evidence="1">
    <location>
        <begin position="12"/>
        <end position="34"/>
    </location>
</feature>
<reference evidence="2 3" key="1">
    <citation type="submission" date="2019-02" db="EMBL/GenBank/DDBJ databases">
        <title>Deep-cultivation of Planctomycetes and their phenomic and genomic characterization uncovers novel biology.</title>
        <authorList>
            <person name="Wiegand S."/>
            <person name="Jogler M."/>
            <person name="Boedeker C."/>
            <person name="Pinto D."/>
            <person name="Vollmers J."/>
            <person name="Rivas-Marin E."/>
            <person name="Kohn T."/>
            <person name="Peeters S.H."/>
            <person name="Heuer A."/>
            <person name="Rast P."/>
            <person name="Oberbeckmann S."/>
            <person name="Bunk B."/>
            <person name="Jeske O."/>
            <person name="Meyerdierks A."/>
            <person name="Storesund J.E."/>
            <person name="Kallscheuer N."/>
            <person name="Luecker S."/>
            <person name="Lage O.M."/>
            <person name="Pohl T."/>
            <person name="Merkel B.J."/>
            <person name="Hornburger P."/>
            <person name="Mueller R.-W."/>
            <person name="Bruemmer F."/>
            <person name="Labrenz M."/>
            <person name="Spormann A.M."/>
            <person name="Op den Camp H."/>
            <person name="Overmann J."/>
            <person name="Amann R."/>
            <person name="Jetten M.S.M."/>
            <person name="Mascher T."/>
            <person name="Medema M.H."/>
            <person name="Devos D.P."/>
            <person name="Kaster A.-K."/>
            <person name="Ovreas L."/>
            <person name="Rohde M."/>
            <person name="Galperin M.Y."/>
            <person name="Jogler C."/>
        </authorList>
    </citation>
    <scope>NUCLEOTIDE SEQUENCE [LARGE SCALE GENOMIC DNA]</scope>
    <source>
        <strain evidence="2 3">KS4</strain>
    </source>
</reference>
<dbReference type="RefSeq" id="WP_145076604.1">
    <property type="nucleotide sequence ID" value="NZ_CP036425.1"/>
</dbReference>
<dbReference type="AlphaFoldDB" id="A0A517YTG0"/>
<sequence>MSLKEKLEQNKPLSMIVMLCVIGLSLSSVCYYMLGGGGVVRDYEQAFFTVDDGVNYFAADAMNVTGFEHEGQIAYRAYIFRDGDGEPFVGYMERYTAAGRKAALKAMADSKAGKPTSLSLPLVDQEVKKPGDKSWTKRSNPRIGRVVRVVGVDGSSRKIEPVYPD</sequence>
<evidence type="ECO:0000313" key="2">
    <source>
        <dbReference type="EMBL" id="QDU33509.1"/>
    </source>
</evidence>